<dbReference type="EMBL" id="JAAAWN010000001">
    <property type="protein sequence ID" value="NDV89687.1"/>
    <property type="molecule type" value="Genomic_DNA"/>
</dbReference>
<organism evidence="3 4">
    <name type="scientific">Alteromonas profundi</name>
    <dbReference type="NCBI Taxonomy" id="2696062"/>
    <lineage>
        <taxon>Bacteria</taxon>
        <taxon>Pseudomonadati</taxon>
        <taxon>Pseudomonadota</taxon>
        <taxon>Gammaproteobacteria</taxon>
        <taxon>Alteromonadales</taxon>
        <taxon>Alteromonadaceae</taxon>
        <taxon>Alteromonas/Salinimonas group</taxon>
        <taxon>Alteromonas</taxon>
    </lineage>
</organism>
<comment type="caution">
    <text evidence="3">The sequence shown here is derived from an EMBL/GenBank/DDBJ whole genome shotgun (WGS) entry which is preliminary data.</text>
</comment>
<dbReference type="InterPro" id="IPR038729">
    <property type="entry name" value="Rad50/SbcC_AAA"/>
</dbReference>
<dbReference type="RefSeq" id="WP_163083284.1">
    <property type="nucleotide sequence ID" value="NZ_JAAAWN010000001.1"/>
</dbReference>
<protein>
    <submittedName>
        <fullName evidence="3">AAA family ATPase</fullName>
    </submittedName>
</protein>
<sequence length="1221" mass="137358">MKILTLRLKNLNALKGEWKIDFTQSPFIDNGLFAITGPTGAGKTTLLDAICLALYHQTPRLGMLSATSNDIMTRGCAECLAEVEFDIKGTAYRAFWSMRRARGKPDGNLQSADVELAEVASGKVLANQVRPKSEEVERLTGLNFARFTKSMMLSQGDFAAFLNANENDRAELLEELTGTEIYGQISQAVHEKYKAAQDTKNTFNLRLEGVQLLSDEEENALNSELALVKSQLTTFNSEIEKLQQQAQWLSQFEANENALHQAKEKVAVANKDYDTHSSELDKLAESEPAERLRQPYDALTKLKDDESKVVALLVSKQQKLPEIQGQLEAEKARFNQASENRDEAVNAGNAFETLVLEKIIPIDNKLREYEKDNRRITDALDETTKALNIDKSEREQQSKLTETLALEKVQRESYLQQHKADGDIAHKISGWLEQAKSVNKDAMLYQENKQKQAANQQSLKQLSDSITAHQQGIKALHDKLTAQTEFTNACERSLIEATKTGDADALAATIAELNGRWRYVVQGKQVQQQYQQLTIKQERNKAALSELVQAYSDTSQTREQLAEKYRSTQQQLNDVSKLIEQDAELTSLRQQLTDGEPCPLCGSKQHHLAQAAIDVPETVKRRDELKRVLSDIEKEGAEARDKLANLTLQKAKCEEADKEFSASLEAISIDWQQVLTQLGCKYELNDAHGFANFEHQQEKALEDLTLKMKDVKEAEQNLHKAKLAQDETQKTLREKEYECQLAQEKYTQYSQRIEEIESDNATLNAQLAASKKALEDEIKQHGLSPSQDLPAWLAQKQRDASEYSQQSEAFKTLLEREQDNQRKQQALTNKIQELEKLAAEYQALQESNNERIAALTVERVALFPQKDIGKTREQHKSYIAQSEKALELAREKMTECDKALASVRSEIAQLSAQKNDISEAKSAQQQRFESALATSPFNTESAFLNALLPYEERERLQQLRQRIVTQQQQAAVLLEQAETQKVSLLANENAEQFQTQSMQVIKDNIAEKNQLKEGLLSQQGELRQKLQANAQALKQQQSLLQELKAFETYYDDIAYLHSLIGSASGDKFRRFAQGLTLDNLVQLANQQLDRLHGRYQLIRKQQEGLGLSVVDTWQGDVIRDTKTLSGGESFLVSLALALALSDLVSFKTSIDSLFLDEGFGTLDAETLDVALDALDNLNASGKMIGVISHIDAMKERIPTQLKVKKQNGVGVSVLDKQFAIE</sequence>
<feature type="coiled-coil region" evidence="1">
    <location>
        <begin position="817"/>
        <end position="851"/>
    </location>
</feature>
<reference evidence="3 4" key="1">
    <citation type="submission" date="2020-01" db="EMBL/GenBank/DDBJ databases">
        <authorList>
            <person name="Chen J."/>
            <person name="Zhu S."/>
            <person name="Yang J."/>
        </authorList>
    </citation>
    <scope>NUCLEOTIDE SEQUENCE [LARGE SCALE GENOMIC DNA]</scope>
    <source>
        <strain evidence="3 4">345S023</strain>
    </source>
</reference>
<dbReference type="PANTHER" id="PTHR32114">
    <property type="entry name" value="ABC TRANSPORTER ABCH.3"/>
    <property type="match status" value="1"/>
</dbReference>
<dbReference type="GO" id="GO:0016887">
    <property type="term" value="F:ATP hydrolysis activity"/>
    <property type="evidence" value="ECO:0007669"/>
    <property type="project" value="InterPro"/>
</dbReference>
<dbReference type="Pfam" id="PF13476">
    <property type="entry name" value="AAA_23"/>
    <property type="match status" value="1"/>
</dbReference>
<feature type="coiled-coil region" evidence="1">
    <location>
        <begin position="879"/>
        <end position="927"/>
    </location>
</feature>
<feature type="domain" description="Rad50/SbcC-type AAA" evidence="2">
    <location>
        <begin position="6"/>
        <end position="240"/>
    </location>
</feature>
<dbReference type="AlphaFoldDB" id="A0A7X5RJD9"/>
<keyword evidence="4" id="KW-1185">Reference proteome</keyword>
<dbReference type="Proteomes" id="UP000470213">
    <property type="component" value="Unassembled WGS sequence"/>
</dbReference>
<feature type="coiled-coil region" evidence="1">
    <location>
        <begin position="622"/>
        <end position="649"/>
    </location>
</feature>
<dbReference type="SUPFAM" id="SSF52540">
    <property type="entry name" value="P-loop containing nucleoside triphosphate hydrolases"/>
    <property type="match status" value="1"/>
</dbReference>
<dbReference type="Pfam" id="PF13558">
    <property type="entry name" value="SbcC_Walker_B"/>
    <property type="match status" value="1"/>
</dbReference>
<dbReference type="GO" id="GO:0006302">
    <property type="term" value="P:double-strand break repair"/>
    <property type="evidence" value="ECO:0007669"/>
    <property type="project" value="InterPro"/>
</dbReference>
<evidence type="ECO:0000256" key="1">
    <source>
        <dbReference type="SAM" id="Coils"/>
    </source>
</evidence>
<evidence type="ECO:0000259" key="2">
    <source>
        <dbReference type="Pfam" id="PF13476"/>
    </source>
</evidence>
<name>A0A7X5RJD9_9ALTE</name>
<dbReference type="Gene3D" id="3.40.50.300">
    <property type="entry name" value="P-loop containing nucleotide triphosphate hydrolases"/>
    <property type="match status" value="2"/>
</dbReference>
<gene>
    <name evidence="3" type="ORF">GTH32_00555</name>
</gene>
<dbReference type="InterPro" id="IPR027417">
    <property type="entry name" value="P-loop_NTPase"/>
</dbReference>
<feature type="coiled-coil region" evidence="1">
    <location>
        <begin position="1016"/>
        <end position="1043"/>
    </location>
</feature>
<evidence type="ECO:0000313" key="3">
    <source>
        <dbReference type="EMBL" id="NDV89687.1"/>
    </source>
</evidence>
<proteinExistence type="predicted"/>
<dbReference type="PANTHER" id="PTHR32114:SF2">
    <property type="entry name" value="ABC TRANSPORTER ABCH.3"/>
    <property type="match status" value="1"/>
</dbReference>
<feature type="coiled-coil region" evidence="1">
    <location>
        <begin position="327"/>
        <end position="386"/>
    </location>
</feature>
<keyword evidence="1" id="KW-0175">Coiled coil</keyword>
<feature type="coiled-coil region" evidence="1">
    <location>
        <begin position="694"/>
        <end position="780"/>
    </location>
</feature>
<evidence type="ECO:0000313" key="4">
    <source>
        <dbReference type="Proteomes" id="UP000470213"/>
    </source>
</evidence>
<accession>A0A7X5RJD9</accession>